<sequence>MKKNLTKILLLIITLGLLTSCSFPGLGANINEENILIASGNTTERQIVSEIVRQMLEHYDDEIKVGIINNLGSTNLIHQALMSNNANISGVMYTGTSLTGELEMEPIIDTEEAMKVVVKEYKDRFNQKWYPSFGFENTYAFMVTRQFSEENNITKVSELENMASELKAGVDTAWMQRQGDGYEDFKRIYGYDFSKVYPMEIGLVYNAVEAGEMDVVLGYTTDGRIQSNDLVVLEDDKNLFPPYDASPVVKYELIEKYPKIDKIVSKLEGTISSEDMQKLNRRADEDLVEPKNVATEFLKENNYFKDKEPIISEVK</sequence>
<evidence type="ECO:0000313" key="1">
    <source>
        <dbReference type="EMBL" id="QQK08369.1"/>
    </source>
</evidence>
<protein>
    <submittedName>
        <fullName evidence="1">Osmoprotectant ABC transporter substrate-binding protein</fullName>
    </submittedName>
</protein>
<dbReference type="Proteomes" id="UP000595814">
    <property type="component" value="Chromosome"/>
</dbReference>
<keyword evidence="2" id="KW-1185">Reference proteome</keyword>
<gene>
    <name evidence="1" type="ORF">JFY71_02165</name>
</gene>
<accession>A0AC61MU62</accession>
<name>A0AC61MU62_9FIRM</name>
<evidence type="ECO:0000313" key="2">
    <source>
        <dbReference type="Proteomes" id="UP000595814"/>
    </source>
</evidence>
<proteinExistence type="predicted"/>
<organism evidence="1 2">
    <name type="scientific">Miniphocaeibacter halophilus</name>
    <dbReference type="NCBI Taxonomy" id="2931922"/>
    <lineage>
        <taxon>Bacteria</taxon>
        <taxon>Bacillati</taxon>
        <taxon>Bacillota</taxon>
        <taxon>Tissierellia</taxon>
        <taxon>Tissierellales</taxon>
        <taxon>Peptoniphilaceae</taxon>
        <taxon>Miniphocaeibacter</taxon>
    </lineage>
</organism>
<dbReference type="EMBL" id="CP066744">
    <property type="protein sequence ID" value="QQK08369.1"/>
    <property type="molecule type" value="Genomic_DNA"/>
</dbReference>
<reference evidence="1 2" key="1">
    <citation type="journal article" date="2022" name="Int. J. Syst. Evol. Microbiol.">
        <title>Miniphocaeibacter halophilus sp. nov., an ammonium-tolerant acetate-producing bacterium isolated from a biogas system.</title>
        <authorList>
            <person name="Schnurer A."/>
            <person name="Singh A."/>
            <person name="Bi S."/>
            <person name="Qiao W."/>
            <person name="Westerholm M."/>
        </authorList>
    </citation>
    <scope>NUCLEOTIDE SEQUENCE [LARGE SCALE GENOMIC DNA]</scope>
    <source>
        <strain evidence="1 2">AMB_01</strain>
    </source>
</reference>